<keyword evidence="9" id="KW-1185">Reference proteome</keyword>
<evidence type="ECO:0000256" key="6">
    <source>
        <dbReference type="SAM" id="Phobius"/>
    </source>
</evidence>
<comment type="similarity">
    <text evidence="1">Belongs to the peptidase C40 family.</text>
</comment>
<keyword evidence="2" id="KW-0645">Protease</keyword>
<feature type="region of interest" description="Disordered" evidence="5">
    <location>
        <begin position="27"/>
        <end position="54"/>
    </location>
</feature>
<evidence type="ECO:0000256" key="1">
    <source>
        <dbReference type="ARBA" id="ARBA00007074"/>
    </source>
</evidence>
<evidence type="ECO:0000256" key="4">
    <source>
        <dbReference type="ARBA" id="ARBA00022807"/>
    </source>
</evidence>
<organism evidence="8 9">
    <name type="scientific">Paenibacillus mellifer</name>
    <dbReference type="NCBI Taxonomy" id="2937794"/>
    <lineage>
        <taxon>Bacteria</taxon>
        <taxon>Bacillati</taxon>
        <taxon>Bacillota</taxon>
        <taxon>Bacilli</taxon>
        <taxon>Bacillales</taxon>
        <taxon>Paenibacillaceae</taxon>
        <taxon>Paenibacillus</taxon>
    </lineage>
</organism>
<dbReference type="GO" id="GO:0006508">
    <property type="term" value="P:proteolysis"/>
    <property type="evidence" value="ECO:0007669"/>
    <property type="project" value="UniProtKB-KW"/>
</dbReference>
<dbReference type="InterPro" id="IPR038765">
    <property type="entry name" value="Papain-like_cys_pep_sf"/>
</dbReference>
<sequence length="669" mass="74817">MKDIKTRTVVKDIKRLDRLPNLMDRVKHSSARTKQHKDNDKTISQSPNEYAQHHSASAIDKTVRFQIGMSVVASKRLIRFIQKRRAKSEGDTISIQNPAAIITKPSGTRQLRLARRLHLRKPVDGKYHLSANHQSKKQRFIRSRVNARLLHPLRKNSFTNRILNREGRDQEPAGKKGAFAAAASHSANVRVNRPKALTSVSMRKRHFRPPSSRIPFAISKQASHTIKRKERKFKTLSPFIKTGQRLGQAKSPSDYQAEGKMNSARTAQRTAQMAMTARRSIQRAQAAARLNLRIIKMVVKAAALLVKGVAALLGISSTVIVLLCIVMAIAAVISSPFSIFVSGENTDADVKPLSRIVQELDIEYADRLAEIQQSAGRVDRVEFHYPGSADNTRIDNWMDIITVFAVKTVMDSENGMDVATLDATRIGIIQSVFWDMNQLESRIETIEHTESVTVEHEDGTTSEETTTSYEHILHITVSSKTAEQQAESYHFTNEQMDIMKEMMSGEFRPLMFAMLGKETDIGLTPGQLADIGQHLPEGEIGSEVVKLALTRLGDPYSQPKAGQDDFTDCSYLVQWVYRQLSINLPRTAAEQARFCVENGLTVSAADLVPGDLIFWSYEHNGRFMDITHVGIYAGDGKVVDASSSRGQVVYRNLFDSDKQVLFGRPAVQV</sequence>
<comment type="caution">
    <text evidence="8">The sequence shown here is derived from an EMBL/GenBank/DDBJ whole genome shotgun (WGS) entry which is preliminary data.</text>
</comment>
<dbReference type="Proteomes" id="UP001139534">
    <property type="component" value="Unassembled WGS sequence"/>
</dbReference>
<evidence type="ECO:0000256" key="5">
    <source>
        <dbReference type="SAM" id="MobiDB-lite"/>
    </source>
</evidence>
<keyword evidence="6" id="KW-0472">Membrane</keyword>
<keyword evidence="4" id="KW-0788">Thiol protease</keyword>
<evidence type="ECO:0000313" key="8">
    <source>
        <dbReference type="EMBL" id="MCK8487501.1"/>
    </source>
</evidence>
<keyword evidence="6" id="KW-1133">Transmembrane helix</keyword>
<dbReference type="InterPro" id="IPR000064">
    <property type="entry name" value="NLP_P60_dom"/>
</dbReference>
<evidence type="ECO:0000256" key="3">
    <source>
        <dbReference type="ARBA" id="ARBA00022801"/>
    </source>
</evidence>
<dbReference type="PANTHER" id="PTHR47053:SF1">
    <property type="entry name" value="MUREIN DD-ENDOPEPTIDASE MEPH-RELATED"/>
    <property type="match status" value="1"/>
</dbReference>
<dbReference type="SUPFAM" id="SSF54001">
    <property type="entry name" value="Cysteine proteinases"/>
    <property type="match status" value="1"/>
</dbReference>
<reference evidence="8" key="1">
    <citation type="submission" date="2022-04" db="EMBL/GenBank/DDBJ databases">
        <authorList>
            <person name="Seo M.-J."/>
        </authorList>
    </citation>
    <scope>NUCLEOTIDE SEQUENCE</scope>
    <source>
        <strain evidence="8">MBLB2552</strain>
    </source>
</reference>
<dbReference type="InterPro" id="IPR051202">
    <property type="entry name" value="Peptidase_C40"/>
</dbReference>
<dbReference type="Gene3D" id="3.90.1720.10">
    <property type="entry name" value="endopeptidase domain like (from Nostoc punctiforme)"/>
    <property type="match status" value="1"/>
</dbReference>
<evidence type="ECO:0000313" key="9">
    <source>
        <dbReference type="Proteomes" id="UP001139534"/>
    </source>
</evidence>
<feature type="domain" description="NlpC/P60" evidence="7">
    <location>
        <begin position="538"/>
        <end position="669"/>
    </location>
</feature>
<dbReference type="PROSITE" id="PS51935">
    <property type="entry name" value="NLPC_P60"/>
    <property type="match status" value="1"/>
</dbReference>
<protein>
    <submittedName>
        <fullName evidence="8">C40 family peptidase</fullName>
    </submittedName>
</protein>
<keyword evidence="3" id="KW-0378">Hydrolase</keyword>
<dbReference type="GO" id="GO:0008234">
    <property type="term" value="F:cysteine-type peptidase activity"/>
    <property type="evidence" value="ECO:0007669"/>
    <property type="project" value="UniProtKB-KW"/>
</dbReference>
<evidence type="ECO:0000256" key="2">
    <source>
        <dbReference type="ARBA" id="ARBA00022670"/>
    </source>
</evidence>
<name>A0A9X1XZ76_9BACL</name>
<accession>A0A9X1XZ76</accession>
<dbReference type="PANTHER" id="PTHR47053">
    <property type="entry name" value="MUREIN DD-ENDOPEPTIDASE MEPH-RELATED"/>
    <property type="match status" value="1"/>
</dbReference>
<evidence type="ECO:0000259" key="7">
    <source>
        <dbReference type="PROSITE" id="PS51935"/>
    </source>
</evidence>
<feature type="transmembrane region" description="Helical" evidence="6">
    <location>
        <begin position="304"/>
        <end position="333"/>
    </location>
</feature>
<keyword evidence="6" id="KW-0812">Transmembrane</keyword>
<dbReference type="RefSeq" id="WP_248551625.1">
    <property type="nucleotide sequence ID" value="NZ_JALPRK010000007.1"/>
</dbReference>
<gene>
    <name evidence="8" type="ORF">M0651_09975</name>
</gene>
<proteinExistence type="inferred from homology"/>
<dbReference type="Pfam" id="PF00877">
    <property type="entry name" value="NLPC_P60"/>
    <property type="match status" value="1"/>
</dbReference>
<dbReference type="EMBL" id="JALPRK010000007">
    <property type="protein sequence ID" value="MCK8487501.1"/>
    <property type="molecule type" value="Genomic_DNA"/>
</dbReference>
<dbReference type="AlphaFoldDB" id="A0A9X1XZ76"/>